<comment type="subcellular location">
    <subcellularLocation>
        <location evidence="1">Nucleus</location>
    </subcellularLocation>
</comment>
<evidence type="ECO:0000256" key="1">
    <source>
        <dbReference type="ARBA" id="ARBA00004123"/>
    </source>
</evidence>
<reference evidence="8 9" key="2">
    <citation type="submission" date="2016-08" db="EMBL/GenBank/DDBJ databases">
        <title>Pervasive Adenine N6-methylation of Active Genes in Fungi.</title>
        <authorList>
            <consortium name="DOE Joint Genome Institute"/>
            <person name="Mondo S.J."/>
            <person name="Dannebaum R.O."/>
            <person name="Kuo R.C."/>
            <person name="Labutti K."/>
            <person name="Haridas S."/>
            <person name="Kuo A."/>
            <person name="Salamov A."/>
            <person name="Ahrendt S.R."/>
            <person name="Lipzen A."/>
            <person name="Sullivan W."/>
            <person name="Andreopoulos W.B."/>
            <person name="Clum A."/>
            <person name="Lindquist E."/>
            <person name="Daum C."/>
            <person name="Ramamoorthy G.K."/>
            <person name="Gryganskyi A."/>
            <person name="Culley D."/>
            <person name="Magnuson J.K."/>
            <person name="James T.Y."/>
            <person name="O'Malley M.A."/>
            <person name="Stajich J.E."/>
            <person name="Spatafora J.W."/>
            <person name="Visel A."/>
            <person name="Grigoriev I.V."/>
        </authorList>
    </citation>
    <scope>NUCLEOTIDE SEQUENCE [LARGE SCALE GENOMIC DNA]</scope>
    <source>
        <strain evidence="8 9">S4</strain>
    </source>
</reference>
<dbReference type="Gene3D" id="1.20.890.10">
    <property type="entry name" value="cAMP-dependent protein kinase regulatory subunit, dimerization-anchoring domain"/>
    <property type="match status" value="1"/>
</dbReference>
<dbReference type="PANTHER" id="PTHR23356:SF16">
    <property type="entry name" value="DPY30 DOMAIN CONTAINING 2"/>
    <property type="match status" value="1"/>
</dbReference>
<keyword evidence="9" id="KW-1185">Reference proteome</keyword>
<evidence type="ECO:0000256" key="6">
    <source>
        <dbReference type="ARBA" id="ARBA00023242"/>
    </source>
</evidence>
<dbReference type="AlphaFoldDB" id="A0A1Y1WTK4"/>
<keyword evidence="6" id="KW-0539">Nucleus</keyword>
<dbReference type="STRING" id="1754192.A0A1Y1WTK4"/>
<dbReference type="PANTHER" id="PTHR23356">
    <property type="entry name" value="DPY30-RELATED"/>
    <property type="match status" value="1"/>
</dbReference>
<proteinExistence type="inferred from homology"/>
<keyword evidence="5" id="KW-0804">Transcription</keyword>
<keyword evidence="3" id="KW-0156">Chromatin regulator</keyword>
<dbReference type="InterPro" id="IPR049629">
    <property type="entry name" value="DPY30_SDC1_DD"/>
</dbReference>
<comment type="caution">
    <text evidence="8">The sequence shown here is derived from an EMBL/GenBank/DDBJ whole genome shotgun (WGS) entry which is preliminary data.</text>
</comment>
<dbReference type="InterPro" id="IPR037856">
    <property type="entry name" value="Sdc1/DPY30"/>
</dbReference>
<dbReference type="CDD" id="cd22965">
    <property type="entry name" value="DD_DPY30_SDC1"/>
    <property type="match status" value="1"/>
</dbReference>
<comment type="similarity">
    <text evidence="2">Belongs to the dpy-30 family.</text>
</comment>
<gene>
    <name evidence="8" type="ORF">BCR32DRAFT_296231</name>
</gene>
<protein>
    <recommendedName>
        <fullName evidence="7">Protein dpy-30 homolog</fullName>
    </recommendedName>
</protein>
<name>A0A1Y1WTK4_9FUNG</name>
<dbReference type="GO" id="GO:0006325">
    <property type="term" value="P:chromatin organization"/>
    <property type="evidence" value="ECO:0007669"/>
    <property type="project" value="UniProtKB-KW"/>
</dbReference>
<dbReference type="Pfam" id="PF05186">
    <property type="entry name" value="Dpy-30"/>
    <property type="match status" value="1"/>
</dbReference>
<dbReference type="OrthoDB" id="417678at2759"/>
<dbReference type="GO" id="GO:0048188">
    <property type="term" value="C:Set1C/COMPASS complex"/>
    <property type="evidence" value="ECO:0007669"/>
    <property type="project" value="InterPro"/>
</dbReference>
<evidence type="ECO:0000256" key="2">
    <source>
        <dbReference type="ARBA" id="ARBA00010849"/>
    </source>
</evidence>
<evidence type="ECO:0000256" key="3">
    <source>
        <dbReference type="ARBA" id="ARBA00022853"/>
    </source>
</evidence>
<dbReference type="InterPro" id="IPR007858">
    <property type="entry name" value="Dpy-30_motif"/>
</dbReference>
<organism evidence="8 9">
    <name type="scientific">Anaeromyces robustus</name>
    <dbReference type="NCBI Taxonomy" id="1754192"/>
    <lineage>
        <taxon>Eukaryota</taxon>
        <taxon>Fungi</taxon>
        <taxon>Fungi incertae sedis</taxon>
        <taxon>Chytridiomycota</taxon>
        <taxon>Chytridiomycota incertae sedis</taxon>
        <taxon>Neocallimastigomycetes</taxon>
        <taxon>Neocallimastigales</taxon>
        <taxon>Neocallimastigaceae</taxon>
        <taxon>Anaeromyces</taxon>
    </lineage>
</organism>
<reference evidence="8 9" key="1">
    <citation type="submission" date="2016-08" db="EMBL/GenBank/DDBJ databases">
        <title>A Parts List for Fungal Cellulosomes Revealed by Comparative Genomics.</title>
        <authorList>
            <consortium name="DOE Joint Genome Institute"/>
            <person name="Haitjema C.H."/>
            <person name="Gilmore S.P."/>
            <person name="Henske J.K."/>
            <person name="Solomon K.V."/>
            <person name="De Groot R."/>
            <person name="Kuo A."/>
            <person name="Mondo S.J."/>
            <person name="Salamov A.A."/>
            <person name="Labutti K."/>
            <person name="Zhao Z."/>
            <person name="Chiniquy J."/>
            <person name="Barry K."/>
            <person name="Brewer H.M."/>
            <person name="Purvine S.O."/>
            <person name="Wright A.T."/>
            <person name="Boxma B."/>
            <person name="Van Alen T."/>
            <person name="Hackstein J.H."/>
            <person name="Baker S.E."/>
            <person name="Grigoriev I.V."/>
            <person name="O'Malley M.A."/>
        </authorList>
    </citation>
    <scope>NUCLEOTIDE SEQUENCE [LARGE SCALE GENOMIC DNA]</scope>
    <source>
        <strain evidence="8 9">S4</strain>
    </source>
</reference>
<keyword evidence="4" id="KW-0805">Transcription regulation</keyword>
<evidence type="ECO:0000313" key="9">
    <source>
        <dbReference type="Proteomes" id="UP000193944"/>
    </source>
</evidence>
<dbReference type="Proteomes" id="UP000193944">
    <property type="component" value="Unassembled WGS sequence"/>
</dbReference>
<accession>A0A1Y1WTK4</accession>
<dbReference type="EMBL" id="MCFG01000297">
    <property type="protein sequence ID" value="ORX76474.1"/>
    <property type="molecule type" value="Genomic_DNA"/>
</dbReference>
<sequence length="111" mass="12638">MANPEASSNDTNMDIKEDIKKENGDDPMAFHKENGLTPDIENTIKTEKDNFENDPSEYEQLCNLPARAYLDQTVVPVLLEGLKELVKERPPNPYEYLAAFILKNGKQLQQN</sequence>
<evidence type="ECO:0000313" key="8">
    <source>
        <dbReference type="EMBL" id="ORX76474.1"/>
    </source>
</evidence>
<evidence type="ECO:0000256" key="5">
    <source>
        <dbReference type="ARBA" id="ARBA00023163"/>
    </source>
</evidence>
<evidence type="ECO:0000256" key="7">
    <source>
        <dbReference type="ARBA" id="ARBA00044172"/>
    </source>
</evidence>
<evidence type="ECO:0000256" key="4">
    <source>
        <dbReference type="ARBA" id="ARBA00023015"/>
    </source>
</evidence>